<dbReference type="InterPro" id="IPR033878">
    <property type="entry name" value="NfsB-like"/>
</dbReference>
<dbReference type="EMBL" id="NSIT01000088">
    <property type="protein sequence ID" value="PJE79195.1"/>
    <property type="molecule type" value="Genomic_DNA"/>
</dbReference>
<dbReference type="AlphaFoldDB" id="A0A2H9T7I0"/>
<gene>
    <name evidence="5" type="primary">nfsB</name>
    <name evidence="5" type="ORF">CI610_01841</name>
</gene>
<evidence type="ECO:0000313" key="5">
    <source>
        <dbReference type="EMBL" id="PJE79195.1"/>
    </source>
</evidence>
<dbReference type="GO" id="GO:0016491">
    <property type="term" value="F:oxidoreductase activity"/>
    <property type="evidence" value="ECO:0007669"/>
    <property type="project" value="UniProtKB-KW"/>
</dbReference>
<dbReference type="EC" id="1.-.-.-" evidence="5"/>
<dbReference type="PANTHER" id="PTHR43673">
    <property type="entry name" value="NAD(P)H NITROREDUCTASE YDGI-RELATED"/>
    <property type="match status" value="1"/>
</dbReference>
<reference evidence="5" key="1">
    <citation type="journal article" date="2017" name="Appl. Environ. Microbiol.">
        <title>Molecular characterization of an Endozoicomonas-like organism causing infection in king scallop Pecten maximus L.</title>
        <authorList>
            <person name="Cano I."/>
            <person name="van Aerle R."/>
            <person name="Ross S."/>
            <person name="Verner-Jeffreys D.W."/>
            <person name="Paley R.K."/>
            <person name="Rimmer G."/>
            <person name="Ryder D."/>
            <person name="Hooper P."/>
            <person name="Stone D."/>
            <person name="Feist S.W."/>
        </authorList>
    </citation>
    <scope>NUCLEOTIDE SEQUENCE</scope>
</reference>
<evidence type="ECO:0000259" key="4">
    <source>
        <dbReference type="Pfam" id="PF00881"/>
    </source>
</evidence>
<proteinExistence type="inferred from homology"/>
<evidence type="ECO:0000256" key="2">
    <source>
        <dbReference type="ARBA" id="ARBA00022857"/>
    </source>
</evidence>
<dbReference type="InterPro" id="IPR029479">
    <property type="entry name" value="Nitroreductase"/>
</dbReference>
<evidence type="ECO:0000256" key="3">
    <source>
        <dbReference type="ARBA" id="ARBA00023002"/>
    </source>
</evidence>
<dbReference type="PANTHER" id="PTHR43673:SF10">
    <property type="entry name" value="NADH DEHYDROGENASE_NAD(P)H NITROREDUCTASE XCC3605-RELATED"/>
    <property type="match status" value="1"/>
</dbReference>
<dbReference type="Gene3D" id="3.40.109.10">
    <property type="entry name" value="NADH Oxidase"/>
    <property type="match status" value="1"/>
</dbReference>
<dbReference type="SUPFAM" id="SSF55469">
    <property type="entry name" value="FMN-dependent nitroreductase-like"/>
    <property type="match status" value="1"/>
</dbReference>
<feature type="domain" description="Nitroreductase" evidence="4">
    <location>
        <begin position="8"/>
        <end position="193"/>
    </location>
</feature>
<sequence length="221" mass="24999">MLILENAKTRYATKVFNPNKSISEEQIQAIKELVRFSPSSTNVQPWHFILAKSDEGRKRVAESIQGAYSFNERKVLDASLVLVLCGKTGIDEHYLSELLETENHDGRLAIQENKAAQHKGRSYFVNMHRDELKDVNHWMAKQVCLNLGSLLLGVSTMGIDAVPIEGFDSAILDKNFGLKEKGHSSLVIVSLGYHSVTDFNSTLPKSRWPARWPEERIITEY</sequence>
<dbReference type="InterPro" id="IPR000415">
    <property type="entry name" value="Nitroreductase-like"/>
</dbReference>
<organism evidence="5">
    <name type="scientific">invertebrate metagenome</name>
    <dbReference type="NCBI Taxonomy" id="1711999"/>
    <lineage>
        <taxon>unclassified sequences</taxon>
        <taxon>metagenomes</taxon>
        <taxon>organismal metagenomes</taxon>
    </lineage>
</organism>
<protein>
    <submittedName>
        <fullName evidence="5">Oxygen-insensitive NAD(P)H nitroreductase</fullName>
        <ecNumber evidence="5">1.-.-.-</ecNumber>
    </submittedName>
</protein>
<dbReference type="NCBIfam" id="NF008275">
    <property type="entry name" value="PRK11053.1"/>
    <property type="match status" value="1"/>
</dbReference>
<keyword evidence="3 5" id="KW-0560">Oxidoreductase</keyword>
<dbReference type="CDD" id="cd02149">
    <property type="entry name" value="NfsB-like"/>
    <property type="match status" value="1"/>
</dbReference>
<keyword evidence="2" id="KW-0521">NADP</keyword>
<evidence type="ECO:0000256" key="1">
    <source>
        <dbReference type="ARBA" id="ARBA00007118"/>
    </source>
</evidence>
<comment type="similarity">
    <text evidence="1">Belongs to the nitroreductase family.</text>
</comment>
<name>A0A2H9T7I0_9ZZZZ</name>
<dbReference type="Pfam" id="PF00881">
    <property type="entry name" value="Nitroreductase"/>
    <property type="match status" value="1"/>
</dbReference>
<accession>A0A2H9T7I0</accession>
<comment type="caution">
    <text evidence="5">The sequence shown here is derived from an EMBL/GenBank/DDBJ whole genome shotgun (WGS) entry which is preliminary data.</text>
</comment>